<organism evidence="1 2">
    <name type="scientific">Ophiocordyceps polyrhachis-furcata BCC 54312</name>
    <dbReference type="NCBI Taxonomy" id="1330021"/>
    <lineage>
        <taxon>Eukaryota</taxon>
        <taxon>Fungi</taxon>
        <taxon>Dikarya</taxon>
        <taxon>Ascomycota</taxon>
        <taxon>Pezizomycotina</taxon>
        <taxon>Sordariomycetes</taxon>
        <taxon>Hypocreomycetidae</taxon>
        <taxon>Hypocreales</taxon>
        <taxon>Ophiocordycipitaceae</taxon>
        <taxon>Ophiocordyceps</taxon>
    </lineage>
</organism>
<gene>
    <name evidence="1" type="ORF">L249_3401</name>
</gene>
<sequence length="102" mass="11336">MAGYMTGKDSLSAWVGMEGVAFNFAIEPAGWRTIVNRRQFVFKVPPRKMTMICHLPASLVSSKKKRITTATVSMNCLGLYRSGDIGHCQLVSFGNCKYPLFL</sequence>
<protein>
    <submittedName>
        <fullName evidence="1">Uncharacterized protein</fullName>
    </submittedName>
</protein>
<proteinExistence type="predicted"/>
<evidence type="ECO:0000313" key="2">
    <source>
        <dbReference type="Proteomes" id="UP000253664"/>
    </source>
</evidence>
<dbReference type="Proteomes" id="UP000253664">
    <property type="component" value="Unassembled WGS sequence"/>
</dbReference>
<evidence type="ECO:0000313" key="1">
    <source>
        <dbReference type="EMBL" id="RCI15437.1"/>
    </source>
</evidence>
<dbReference type="AlphaFoldDB" id="A0A367LM26"/>
<keyword evidence="2" id="KW-1185">Reference proteome</keyword>
<dbReference type="EMBL" id="LKCN02000002">
    <property type="protein sequence ID" value="RCI15437.1"/>
    <property type="molecule type" value="Genomic_DNA"/>
</dbReference>
<reference evidence="1 2" key="1">
    <citation type="journal article" date="2015" name="BMC Genomics">
        <title>Insights from the genome of Ophiocordyceps polyrhachis-furcata to pathogenicity and host specificity in insect fungi.</title>
        <authorList>
            <person name="Wichadakul D."/>
            <person name="Kobmoo N."/>
            <person name="Ingsriswang S."/>
            <person name="Tangphatsornruang S."/>
            <person name="Chantasingh D."/>
            <person name="Luangsa-ard J.J."/>
            <person name="Eurwilaichitr L."/>
        </authorList>
    </citation>
    <scope>NUCLEOTIDE SEQUENCE [LARGE SCALE GENOMIC DNA]</scope>
    <source>
        <strain evidence="1 2">BCC 54312</strain>
    </source>
</reference>
<accession>A0A367LM26</accession>
<name>A0A367LM26_9HYPO</name>
<comment type="caution">
    <text evidence="1">The sequence shown here is derived from an EMBL/GenBank/DDBJ whole genome shotgun (WGS) entry which is preliminary data.</text>
</comment>